<gene>
    <name evidence="3" type="ORF">J421_2864</name>
</gene>
<organism evidence="3 4">
    <name type="scientific">Gemmatirosa kalamazoonensis</name>
    <dbReference type="NCBI Taxonomy" id="861299"/>
    <lineage>
        <taxon>Bacteria</taxon>
        <taxon>Pseudomonadati</taxon>
        <taxon>Gemmatimonadota</taxon>
        <taxon>Gemmatimonadia</taxon>
        <taxon>Gemmatimonadales</taxon>
        <taxon>Gemmatimonadaceae</taxon>
        <taxon>Gemmatirosa</taxon>
    </lineage>
</organism>
<feature type="signal peptide" evidence="1">
    <location>
        <begin position="1"/>
        <end position="17"/>
    </location>
</feature>
<dbReference type="SUPFAM" id="SSF50952">
    <property type="entry name" value="Soluble quinoprotein glucose dehydrogenase"/>
    <property type="match status" value="1"/>
</dbReference>
<dbReference type="InterPro" id="IPR011041">
    <property type="entry name" value="Quinoprot_gluc/sorb_DH_b-prop"/>
</dbReference>
<dbReference type="InterPro" id="IPR012938">
    <property type="entry name" value="Glc/Sorbosone_DH"/>
</dbReference>
<dbReference type="InterPro" id="IPR011042">
    <property type="entry name" value="6-blade_b-propeller_TolB-like"/>
</dbReference>
<feature type="chain" id="PRO_5004794399" evidence="1">
    <location>
        <begin position="18"/>
        <end position="397"/>
    </location>
</feature>
<accession>W0RHZ7</accession>
<reference evidence="3 4" key="1">
    <citation type="journal article" date="2014" name="Genome Announc.">
        <title>Genome Sequence and Methylome of Soil Bacterium Gemmatirosa kalamazoonensis KBS708T, a Member of the Rarely Cultivated Gemmatimonadetes Phylum.</title>
        <authorList>
            <person name="Debruyn J.M."/>
            <person name="Radosevich M."/>
            <person name="Wommack K.E."/>
            <person name="Polson S.W."/>
            <person name="Hauser L.J."/>
            <person name="Fawaz M.N."/>
            <person name="Korlach J."/>
            <person name="Tsai Y.C."/>
        </authorList>
    </citation>
    <scope>NUCLEOTIDE SEQUENCE [LARGE SCALE GENOMIC DNA]</scope>
    <source>
        <strain evidence="3 4">KBS708</strain>
    </source>
</reference>
<dbReference type="STRING" id="861299.J421_2864"/>
<evidence type="ECO:0000313" key="3">
    <source>
        <dbReference type="EMBL" id="AHG90401.1"/>
    </source>
</evidence>
<dbReference type="InParanoid" id="W0RHZ7"/>
<evidence type="ECO:0000259" key="2">
    <source>
        <dbReference type="Pfam" id="PF07995"/>
    </source>
</evidence>
<sequence>MRLAFAFLLRRAVTALAATALPSCSERGAEAAAPVDSTAGSTAPVQLVAREVVSGLDAPLFLTSPPGDARLFILEQPGRIRIVSGGRLLPTPFLDIAAKLTSGGERGLLGLAFHPRYAQNGQFYVNYTDRNGDTRVERYRVSADRDRADAASASLVLTVAQPFANHNGGMLAFGPDGKLYVGMGDGGSAGDPQGNGQKLSTLLGKLLRLDVDDVPNGAAYSVPADNPFVSASGARGEIWAFGLRNPWRFSFDPPSSRLYIADVGQGRLEEVDVAGVREAGVNYGWNRMEGSDCYNGASCDRSQLRLPVAEYGHDQGCSITGGYVYRGAIAALRGHYFYSDYCSGFLRSLRVADDGSVADRQTWNVGALGNVTSFGVDAAGELYVVSQNGKVYKLETR</sequence>
<dbReference type="PATRIC" id="fig|861299.3.peg.2915"/>
<dbReference type="AlphaFoldDB" id="W0RHZ7"/>
<evidence type="ECO:0000256" key="1">
    <source>
        <dbReference type="SAM" id="SignalP"/>
    </source>
</evidence>
<feature type="domain" description="Glucose/Sorbosone dehydrogenase" evidence="2">
    <location>
        <begin position="67"/>
        <end position="391"/>
    </location>
</feature>
<dbReference type="EMBL" id="CP007128">
    <property type="protein sequence ID" value="AHG90401.1"/>
    <property type="molecule type" value="Genomic_DNA"/>
</dbReference>
<name>W0RHZ7_9BACT</name>
<evidence type="ECO:0000313" key="4">
    <source>
        <dbReference type="Proteomes" id="UP000019151"/>
    </source>
</evidence>
<dbReference type="PANTHER" id="PTHR19328">
    <property type="entry name" value="HEDGEHOG-INTERACTING PROTEIN"/>
    <property type="match status" value="1"/>
</dbReference>
<dbReference type="PANTHER" id="PTHR19328:SF75">
    <property type="entry name" value="ALDOSE SUGAR DEHYDROGENASE YLII"/>
    <property type="match status" value="1"/>
</dbReference>
<dbReference type="eggNOG" id="COG2133">
    <property type="taxonomic scope" value="Bacteria"/>
</dbReference>
<dbReference type="Gene3D" id="2.120.10.30">
    <property type="entry name" value="TolB, C-terminal domain"/>
    <property type="match status" value="1"/>
</dbReference>
<dbReference type="KEGG" id="gba:J421_2864"/>
<dbReference type="OrthoDB" id="9770043at2"/>
<keyword evidence="1" id="KW-0732">Signal</keyword>
<dbReference type="RefSeq" id="WP_025411870.1">
    <property type="nucleotide sequence ID" value="NZ_CP007128.1"/>
</dbReference>
<dbReference type="HOGENOM" id="CLU_012344_3_0_0"/>
<protein>
    <submittedName>
        <fullName evidence="3">Glucose/sorbosone dehydrogenase</fullName>
    </submittedName>
</protein>
<dbReference type="Proteomes" id="UP000019151">
    <property type="component" value="Chromosome"/>
</dbReference>
<dbReference type="Pfam" id="PF07995">
    <property type="entry name" value="GSDH"/>
    <property type="match status" value="1"/>
</dbReference>
<proteinExistence type="predicted"/>
<keyword evidence="4" id="KW-1185">Reference proteome</keyword>